<dbReference type="STRING" id="1590841.A0A2R6RGM4"/>
<keyword evidence="2" id="KW-1133">Transmembrane helix</keyword>
<reference evidence="3 4" key="1">
    <citation type="submission" date="2017-07" db="EMBL/GenBank/DDBJ databases">
        <title>An improved, manually edited Actinidia chinensis var. chinensis (kiwifruit) genome highlights the challenges associated with draft genomes and gene prediction in plants.</title>
        <authorList>
            <person name="Pilkington S."/>
            <person name="Crowhurst R."/>
            <person name="Hilario E."/>
            <person name="Nardozza S."/>
            <person name="Fraser L."/>
            <person name="Peng Y."/>
            <person name="Gunaseelan K."/>
            <person name="Simpson R."/>
            <person name="Tahir J."/>
            <person name="Deroles S."/>
            <person name="Templeton K."/>
            <person name="Luo Z."/>
            <person name="Davy M."/>
            <person name="Cheng C."/>
            <person name="Mcneilage M."/>
            <person name="Scaglione D."/>
            <person name="Liu Y."/>
            <person name="Zhang Q."/>
            <person name="Datson P."/>
            <person name="De Silva N."/>
            <person name="Gardiner S."/>
            <person name="Bassett H."/>
            <person name="Chagne D."/>
            <person name="Mccallum J."/>
            <person name="Dzierzon H."/>
            <person name="Deng C."/>
            <person name="Wang Y.-Y."/>
            <person name="Barron N."/>
            <person name="Manako K."/>
            <person name="Bowen J."/>
            <person name="Foster T."/>
            <person name="Erridge Z."/>
            <person name="Tiffin H."/>
            <person name="Waite C."/>
            <person name="Davies K."/>
            <person name="Grierson E."/>
            <person name="Laing W."/>
            <person name="Kirk R."/>
            <person name="Chen X."/>
            <person name="Wood M."/>
            <person name="Montefiori M."/>
            <person name="Brummell D."/>
            <person name="Schwinn K."/>
            <person name="Catanach A."/>
            <person name="Fullerton C."/>
            <person name="Li D."/>
            <person name="Meiyalaghan S."/>
            <person name="Nieuwenhuizen N."/>
            <person name="Read N."/>
            <person name="Prakash R."/>
            <person name="Hunter D."/>
            <person name="Zhang H."/>
            <person name="Mckenzie M."/>
            <person name="Knabel M."/>
            <person name="Harris A."/>
            <person name="Allan A."/>
            <person name="Chen A."/>
            <person name="Janssen B."/>
            <person name="Plunkett B."/>
            <person name="Dwamena C."/>
            <person name="Voogd C."/>
            <person name="Leif D."/>
            <person name="Lafferty D."/>
            <person name="Souleyre E."/>
            <person name="Varkonyi-Gasic E."/>
            <person name="Gambi F."/>
            <person name="Hanley J."/>
            <person name="Yao J.-L."/>
            <person name="Cheung J."/>
            <person name="David K."/>
            <person name="Warren B."/>
            <person name="Marsh K."/>
            <person name="Snowden K."/>
            <person name="Lin-Wang K."/>
            <person name="Brian L."/>
            <person name="Martinez-Sanchez M."/>
            <person name="Wang M."/>
            <person name="Ileperuma N."/>
            <person name="Macnee N."/>
            <person name="Campin R."/>
            <person name="Mcatee P."/>
            <person name="Drummond R."/>
            <person name="Espley R."/>
            <person name="Ireland H."/>
            <person name="Wu R."/>
            <person name="Atkinson R."/>
            <person name="Karunairetnam S."/>
            <person name="Bulley S."/>
            <person name="Chunkath S."/>
            <person name="Hanley Z."/>
            <person name="Storey R."/>
            <person name="Thrimawithana A."/>
            <person name="Thomson S."/>
            <person name="David C."/>
            <person name="Testolin R."/>
        </authorList>
    </citation>
    <scope>NUCLEOTIDE SEQUENCE [LARGE SCALE GENOMIC DNA]</scope>
    <source>
        <strain evidence="4">cv. Red5</strain>
        <tissue evidence="3">Young leaf</tissue>
    </source>
</reference>
<evidence type="ECO:0000313" key="3">
    <source>
        <dbReference type="EMBL" id="PSS29169.1"/>
    </source>
</evidence>
<keyword evidence="4" id="KW-1185">Reference proteome</keyword>
<dbReference type="AlphaFoldDB" id="A0A2R6RGM4"/>
<dbReference type="FunCoup" id="A0A2R6RGM4">
    <property type="interactions" value="2444"/>
</dbReference>
<dbReference type="InParanoid" id="A0A2R6RGM4"/>
<comment type="caution">
    <text evidence="3">The sequence shown here is derived from an EMBL/GenBank/DDBJ whole genome shotgun (WGS) entry which is preliminary data.</text>
</comment>
<proteinExistence type="predicted"/>
<reference evidence="4" key="2">
    <citation type="journal article" date="2018" name="BMC Genomics">
        <title>A manually annotated Actinidia chinensis var. chinensis (kiwifruit) genome highlights the challenges associated with draft genomes and gene prediction in plants.</title>
        <authorList>
            <person name="Pilkington S.M."/>
            <person name="Crowhurst R."/>
            <person name="Hilario E."/>
            <person name="Nardozza S."/>
            <person name="Fraser L."/>
            <person name="Peng Y."/>
            <person name="Gunaseelan K."/>
            <person name="Simpson R."/>
            <person name="Tahir J."/>
            <person name="Deroles S.C."/>
            <person name="Templeton K."/>
            <person name="Luo Z."/>
            <person name="Davy M."/>
            <person name="Cheng C."/>
            <person name="McNeilage M."/>
            <person name="Scaglione D."/>
            <person name="Liu Y."/>
            <person name="Zhang Q."/>
            <person name="Datson P."/>
            <person name="De Silva N."/>
            <person name="Gardiner S.E."/>
            <person name="Bassett H."/>
            <person name="Chagne D."/>
            <person name="McCallum J."/>
            <person name="Dzierzon H."/>
            <person name="Deng C."/>
            <person name="Wang Y.Y."/>
            <person name="Barron L."/>
            <person name="Manako K."/>
            <person name="Bowen J."/>
            <person name="Foster T.M."/>
            <person name="Erridge Z.A."/>
            <person name="Tiffin H."/>
            <person name="Waite C.N."/>
            <person name="Davies K.M."/>
            <person name="Grierson E.P."/>
            <person name="Laing W.A."/>
            <person name="Kirk R."/>
            <person name="Chen X."/>
            <person name="Wood M."/>
            <person name="Montefiori M."/>
            <person name="Brummell D.A."/>
            <person name="Schwinn K.E."/>
            <person name="Catanach A."/>
            <person name="Fullerton C."/>
            <person name="Li D."/>
            <person name="Meiyalaghan S."/>
            <person name="Nieuwenhuizen N."/>
            <person name="Read N."/>
            <person name="Prakash R."/>
            <person name="Hunter D."/>
            <person name="Zhang H."/>
            <person name="McKenzie M."/>
            <person name="Knabel M."/>
            <person name="Harris A."/>
            <person name="Allan A.C."/>
            <person name="Gleave A."/>
            <person name="Chen A."/>
            <person name="Janssen B.J."/>
            <person name="Plunkett B."/>
            <person name="Ampomah-Dwamena C."/>
            <person name="Voogd C."/>
            <person name="Leif D."/>
            <person name="Lafferty D."/>
            <person name="Souleyre E.J.F."/>
            <person name="Varkonyi-Gasic E."/>
            <person name="Gambi F."/>
            <person name="Hanley J."/>
            <person name="Yao J.L."/>
            <person name="Cheung J."/>
            <person name="David K.M."/>
            <person name="Warren B."/>
            <person name="Marsh K."/>
            <person name="Snowden K.C."/>
            <person name="Lin-Wang K."/>
            <person name="Brian L."/>
            <person name="Martinez-Sanchez M."/>
            <person name="Wang M."/>
            <person name="Ileperuma N."/>
            <person name="Macnee N."/>
            <person name="Campin R."/>
            <person name="McAtee P."/>
            <person name="Drummond R.S.M."/>
            <person name="Espley R.V."/>
            <person name="Ireland H.S."/>
            <person name="Wu R."/>
            <person name="Atkinson R.G."/>
            <person name="Karunairetnam S."/>
            <person name="Bulley S."/>
            <person name="Chunkath S."/>
            <person name="Hanley Z."/>
            <person name="Storey R."/>
            <person name="Thrimawithana A.H."/>
            <person name="Thomson S."/>
            <person name="David C."/>
            <person name="Testolin R."/>
            <person name="Huang H."/>
            <person name="Hellens R.P."/>
            <person name="Schaffer R.J."/>
        </authorList>
    </citation>
    <scope>NUCLEOTIDE SEQUENCE [LARGE SCALE GENOMIC DNA]</scope>
    <source>
        <strain evidence="4">cv. Red5</strain>
    </source>
</reference>
<dbReference type="Proteomes" id="UP000241394">
    <property type="component" value="Chromosome LG6"/>
</dbReference>
<dbReference type="OrthoDB" id="634852at2759"/>
<evidence type="ECO:0000256" key="1">
    <source>
        <dbReference type="SAM" id="MobiDB-lite"/>
    </source>
</evidence>
<dbReference type="EMBL" id="NKQK01000006">
    <property type="protein sequence ID" value="PSS29169.1"/>
    <property type="molecule type" value="Genomic_DNA"/>
</dbReference>
<dbReference type="OMA" id="WYAFINE"/>
<feature type="transmembrane region" description="Helical" evidence="2">
    <location>
        <begin position="654"/>
        <end position="673"/>
    </location>
</feature>
<name>A0A2R6RGM4_ACTCC</name>
<feature type="compositionally biased region" description="Polar residues" evidence="1">
    <location>
        <begin position="824"/>
        <end position="833"/>
    </location>
</feature>
<dbReference type="PANTHER" id="PTHR31860">
    <property type="entry name" value="HEAT-INDUCIBLE TRANSCRIPTION REPRESSOR (DUF639)-RELATED"/>
    <property type="match status" value="1"/>
</dbReference>
<keyword evidence="2" id="KW-0472">Membrane</keyword>
<evidence type="ECO:0000313" key="4">
    <source>
        <dbReference type="Proteomes" id="UP000241394"/>
    </source>
</evidence>
<dbReference type="PANTHER" id="PTHR31860:SF3">
    <property type="entry name" value="PROTEIN, PUTATIVE (DUF639)-RELATED"/>
    <property type="match status" value="1"/>
</dbReference>
<sequence length="833" mass="94209">MLSKFSVIRFNPSLSFPIIPYHHENFLEIKCCATNSPPPPSSSSSDRKFRFRLKGVNTWKLNDIDSAAVQETLNQWLSKTQGFLNEVTSPLVKNVHDRKPNPGNMFDTQDTKDIFLAEQTIDSRTPNGSLSLAAVVSIEQFSRMNGLTGLKMQKIFKALVPESVYSDSRNLVEYCFFRFLSRDSSEIHPCLKEPAFRRLIFITMLAWEKPYCIGKDPQVVASERASFERSLVREEAFVRIAPAISGVADRSTAHNLFKALAGDERGISFNLWSTYIDELLKVHEGRKLYKFQDGMQQTNERILCLSLSRKRPVLKWEKNMAWPGKLTLTDKALYFEGVSLVGQKVSVRLDLTSHGSRVEKTRVGPLGFDLFDSAISVFSGAESKTWVLEFVDLGGEMRRDAWYAFISEVIALYKFIHEFGPKDDDRSVPHVYGAHKGKARATTYATNGIARLQALQFMRKVLENPIKLVPFSFLQNAPYGDVVCQTLAVNCWGGQLVTKFTEGGYVPRQGVRTSNEVSESNSHVFDVDGSVYLRKWMISPSWASSASAAFWKNSSVRQGVVLSKNLVVADMTLVEKAAIICKEKYREVEKTQATIYAAMLEGIPSNIDLFKELLLPLTVTAKSLEKLRRWEEPYLTAGFLAFAYAIIFRNLLPFIFPTTLTMLAAGMLLLKGLREQGRLGRYFAKVTIRDQQSSNTIQKIIAVKEAMREVEKNLQNLNVSLLKIRTILLAGQPQITTEVALVLLISSAILIIVPFKYILAFFLFDLFTRELEFRREMVTKFMSLLKERWDAVPAAPVVVLPYESDETRPPRSQTREINEIAKPESSQSSGKSR</sequence>
<feature type="region of interest" description="Disordered" evidence="1">
    <location>
        <begin position="804"/>
        <end position="833"/>
    </location>
</feature>
<protein>
    <submittedName>
        <fullName evidence="3">F-box protein</fullName>
    </submittedName>
</protein>
<evidence type="ECO:0000256" key="2">
    <source>
        <dbReference type="SAM" id="Phobius"/>
    </source>
</evidence>
<keyword evidence="2" id="KW-0812">Transmembrane</keyword>
<dbReference type="Gramene" id="PSS29169">
    <property type="protein sequence ID" value="PSS29169"/>
    <property type="gene ID" value="CEY00_Acc06729"/>
</dbReference>
<feature type="transmembrane region" description="Helical" evidence="2">
    <location>
        <begin position="741"/>
        <end position="767"/>
    </location>
</feature>
<organism evidence="3 4">
    <name type="scientific">Actinidia chinensis var. chinensis</name>
    <name type="common">Chinese soft-hair kiwi</name>
    <dbReference type="NCBI Taxonomy" id="1590841"/>
    <lineage>
        <taxon>Eukaryota</taxon>
        <taxon>Viridiplantae</taxon>
        <taxon>Streptophyta</taxon>
        <taxon>Embryophyta</taxon>
        <taxon>Tracheophyta</taxon>
        <taxon>Spermatophyta</taxon>
        <taxon>Magnoliopsida</taxon>
        <taxon>eudicotyledons</taxon>
        <taxon>Gunneridae</taxon>
        <taxon>Pentapetalae</taxon>
        <taxon>asterids</taxon>
        <taxon>Ericales</taxon>
        <taxon>Actinidiaceae</taxon>
        <taxon>Actinidia</taxon>
    </lineage>
</organism>
<accession>A0A2R6RGM4</accession>
<gene>
    <name evidence="3" type="ORF">CEY00_Acc06729</name>
</gene>
<dbReference type="InterPro" id="IPR006927">
    <property type="entry name" value="DUF639"/>
</dbReference>
<feature type="compositionally biased region" description="Basic and acidic residues" evidence="1">
    <location>
        <begin position="805"/>
        <end position="822"/>
    </location>
</feature>
<dbReference type="Pfam" id="PF04842">
    <property type="entry name" value="DUF639"/>
    <property type="match status" value="1"/>
</dbReference>